<dbReference type="PANTHER" id="PTHR19303">
    <property type="entry name" value="TRANSPOSON"/>
    <property type="match status" value="1"/>
</dbReference>
<dbReference type="HOGENOM" id="CLU_013929_2_2_1"/>
<protein>
    <recommendedName>
        <fullName evidence="1">DDE-1 domain-containing protein</fullName>
    </recommendedName>
</protein>
<dbReference type="InterPro" id="IPR036397">
    <property type="entry name" value="RNaseH_sf"/>
</dbReference>
<dbReference type="PANTHER" id="PTHR19303:SF74">
    <property type="entry name" value="POGO TRANSPOSABLE ELEMENT WITH KRAB DOMAIN"/>
    <property type="match status" value="1"/>
</dbReference>
<sequence>MLKRHAETLLCARLGDEFNGLGKNWTGNFLDRHSNQLAQHWSSPLNTKRGQAVNENTHKAWCALLEHTINEYGIQEDTLWAADESGFQPGTGQSQRVIGSAKQKIQHQQQDGNRKNITVMVTICADGETIPPLVIYKGQTFSTNWHQDNILDASAAHSKKGWTDGVIGRLWIEDFDKKTCDKANGHTRLLLVDGHNSHYTMDFLDYAQEHNIQVLCYPSHSTHVYQGLDVVIFAPLKHRWSEERRTFEESKRQRVTKQNFVTIYGRAHQHVLTPELVKTAFRKTGVWPFSADVVTKGMMALSLETSSHGHLPLPQPSPVLALTSFMRKY</sequence>
<feature type="non-terminal residue" evidence="2">
    <location>
        <position position="329"/>
    </location>
</feature>
<dbReference type="InParanoid" id="A0A0C3EEX8"/>
<dbReference type="EMBL" id="KN822015">
    <property type="protein sequence ID" value="KIM66869.1"/>
    <property type="molecule type" value="Genomic_DNA"/>
</dbReference>
<dbReference type="AlphaFoldDB" id="A0A0C3EEX8"/>
<dbReference type="GO" id="GO:0005634">
    <property type="term" value="C:nucleus"/>
    <property type="evidence" value="ECO:0007669"/>
    <property type="project" value="TreeGrafter"/>
</dbReference>
<dbReference type="OrthoDB" id="3238847at2759"/>
<organism evidence="2 3">
    <name type="scientific">Scleroderma citrinum Foug A</name>
    <dbReference type="NCBI Taxonomy" id="1036808"/>
    <lineage>
        <taxon>Eukaryota</taxon>
        <taxon>Fungi</taxon>
        <taxon>Dikarya</taxon>
        <taxon>Basidiomycota</taxon>
        <taxon>Agaricomycotina</taxon>
        <taxon>Agaricomycetes</taxon>
        <taxon>Agaricomycetidae</taxon>
        <taxon>Boletales</taxon>
        <taxon>Sclerodermatineae</taxon>
        <taxon>Sclerodermataceae</taxon>
        <taxon>Scleroderma</taxon>
    </lineage>
</organism>
<evidence type="ECO:0000313" key="2">
    <source>
        <dbReference type="EMBL" id="KIM66869.1"/>
    </source>
</evidence>
<dbReference type="InterPro" id="IPR004875">
    <property type="entry name" value="DDE_SF_endonuclease_dom"/>
</dbReference>
<dbReference type="GO" id="GO:0003677">
    <property type="term" value="F:DNA binding"/>
    <property type="evidence" value="ECO:0007669"/>
    <property type="project" value="TreeGrafter"/>
</dbReference>
<gene>
    <name evidence="2" type="ORF">SCLCIDRAFT_109563</name>
</gene>
<feature type="domain" description="DDE-1" evidence="1">
    <location>
        <begin position="116"/>
        <end position="281"/>
    </location>
</feature>
<name>A0A0C3EEX8_9AGAM</name>
<reference evidence="3" key="2">
    <citation type="submission" date="2015-01" db="EMBL/GenBank/DDBJ databases">
        <title>Evolutionary Origins and Diversification of the Mycorrhizal Mutualists.</title>
        <authorList>
            <consortium name="DOE Joint Genome Institute"/>
            <consortium name="Mycorrhizal Genomics Consortium"/>
            <person name="Kohler A."/>
            <person name="Kuo A."/>
            <person name="Nagy L.G."/>
            <person name="Floudas D."/>
            <person name="Copeland A."/>
            <person name="Barry K.W."/>
            <person name="Cichocki N."/>
            <person name="Veneault-Fourrey C."/>
            <person name="LaButti K."/>
            <person name="Lindquist E.A."/>
            <person name="Lipzen A."/>
            <person name="Lundell T."/>
            <person name="Morin E."/>
            <person name="Murat C."/>
            <person name="Riley R."/>
            <person name="Ohm R."/>
            <person name="Sun H."/>
            <person name="Tunlid A."/>
            <person name="Henrissat B."/>
            <person name="Grigoriev I.V."/>
            <person name="Hibbett D.S."/>
            <person name="Martin F."/>
        </authorList>
    </citation>
    <scope>NUCLEOTIDE SEQUENCE [LARGE SCALE GENOMIC DNA]</scope>
    <source>
        <strain evidence="3">Foug A</strain>
    </source>
</reference>
<proteinExistence type="predicted"/>
<dbReference type="STRING" id="1036808.A0A0C3EEX8"/>
<evidence type="ECO:0000259" key="1">
    <source>
        <dbReference type="Pfam" id="PF03184"/>
    </source>
</evidence>
<evidence type="ECO:0000313" key="3">
    <source>
        <dbReference type="Proteomes" id="UP000053989"/>
    </source>
</evidence>
<dbReference type="Gene3D" id="3.30.420.10">
    <property type="entry name" value="Ribonuclease H-like superfamily/Ribonuclease H"/>
    <property type="match status" value="1"/>
</dbReference>
<keyword evidence="3" id="KW-1185">Reference proteome</keyword>
<dbReference type="InterPro" id="IPR050863">
    <property type="entry name" value="CenT-Element_Derived"/>
</dbReference>
<dbReference type="Proteomes" id="UP000053989">
    <property type="component" value="Unassembled WGS sequence"/>
</dbReference>
<reference evidence="2 3" key="1">
    <citation type="submission" date="2014-04" db="EMBL/GenBank/DDBJ databases">
        <authorList>
            <consortium name="DOE Joint Genome Institute"/>
            <person name="Kuo A."/>
            <person name="Kohler A."/>
            <person name="Nagy L.G."/>
            <person name="Floudas D."/>
            <person name="Copeland A."/>
            <person name="Barry K.W."/>
            <person name="Cichocki N."/>
            <person name="Veneault-Fourrey C."/>
            <person name="LaButti K."/>
            <person name="Lindquist E.A."/>
            <person name="Lipzen A."/>
            <person name="Lundell T."/>
            <person name="Morin E."/>
            <person name="Murat C."/>
            <person name="Sun H."/>
            <person name="Tunlid A."/>
            <person name="Henrissat B."/>
            <person name="Grigoriev I.V."/>
            <person name="Hibbett D.S."/>
            <person name="Martin F."/>
            <person name="Nordberg H.P."/>
            <person name="Cantor M.N."/>
            <person name="Hua S.X."/>
        </authorList>
    </citation>
    <scope>NUCLEOTIDE SEQUENCE [LARGE SCALE GENOMIC DNA]</scope>
    <source>
        <strain evidence="2 3">Foug A</strain>
    </source>
</reference>
<dbReference type="Pfam" id="PF03184">
    <property type="entry name" value="DDE_1"/>
    <property type="match status" value="1"/>
</dbReference>
<accession>A0A0C3EEX8</accession>